<dbReference type="AlphaFoldDB" id="A0A8B8ULC7"/>
<dbReference type="GeneID" id="54628760"/>
<name>A0A8B8ULC7_SACPA</name>
<evidence type="ECO:0008006" key="2">
    <source>
        <dbReference type="Google" id="ProtNLM"/>
    </source>
</evidence>
<reference evidence="1" key="4">
    <citation type="submission" date="2025-08" db="UniProtKB">
        <authorList>
            <consortium name="RefSeq"/>
        </authorList>
    </citation>
    <scope>IDENTIFICATION</scope>
    <source>
        <strain evidence="1">CBS432</strain>
    </source>
</reference>
<evidence type="ECO:0000313" key="1">
    <source>
        <dbReference type="RefSeq" id="XP_033764569.1"/>
    </source>
</evidence>
<protein>
    <recommendedName>
        <fullName evidence="2">YBL029C-A</fullName>
    </recommendedName>
</protein>
<organism evidence="1">
    <name type="scientific">Saccharomyces paradoxus</name>
    <name type="common">Yeast</name>
    <name type="synonym">Saccharomyces douglasii</name>
    <dbReference type="NCBI Taxonomy" id="27291"/>
    <lineage>
        <taxon>Eukaryota</taxon>
        <taxon>Fungi</taxon>
        <taxon>Dikarya</taxon>
        <taxon>Ascomycota</taxon>
        <taxon>Saccharomycotina</taxon>
        <taxon>Saccharomycetes</taxon>
        <taxon>Saccharomycetales</taxon>
        <taxon>Saccharomycetaceae</taxon>
        <taxon>Saccharomyces</taxon>
    </lineage>
</organism>
<dbReference type="PANTHER" id="PTHR28139">
    <property type="entry name" value="UPF0768 PROTEIN YBL029C-A"/>
    <property type="match status" value="1"/>
</dbReference>
<reference evidence="1" key="3">
    <citation type="submission" date="2025-07" db="EMBL/GenBank/DDBJ databases">
        <authorList>
            <consortium name="NCBI Genome Project"/>
        </authorList>
    </citation>
    <scope>NUCLEOTIDE SEQUENCE</scope>
    <source>
        <strain evidence="1">CBS432</strain>
    </source>
</reference>
<reference evidence="1" key="2">
    <citation type="submission" date="2020-01" db="EMBL/GenBank/DDBJ databases">
        <title>Population-level Yeast Reference Genomes.</title>
        <authorList>
            <person name="Yue J.-X."/>
        </authorList>
    </citation>
    <scope>NUCLEOTIDE SEQUENCE</scope>
    <source>
        <strain evidence="1">CBS432</strain>
    </source>
</reference>
<accession>A0A8B8ULC7</accession>
<proteinExistence type="predicted"/>
<dbReference type="OrthoDB" id="5545479at2759"/>
<gene>
    <name evidence="1" type="ORF">SPAR_B00760</name>
</gene>
<dbReference type="VEuPathDB" id="FungiDB:SPAR_B00760"/>
<dbReference type="KEGG" id="spao:SPAR_B00760"/>
<dbReference type="RefSeq" id="XP_033764569.1">
    <property type="nucleotide sequence ID" value="XM_033908678.1"/>
</dbReference>
<sequence length="94" mass="11133">MSFIPIVCGMKSFDSSYDSVPGHQNLYCPNCHNYSVGPIKRKEFFTVWFIPLVPVFWGKQLHCPICNWRQDFKNDEQLNKVIQEQQNLRQKQPN</sequence>
<reference evidence="1" key="1">
    <citation type="journal article" date="2017" name="Nat. Genet.">
        <title>Contrasting evolutionary genome dynamics between domesticated and wild yeasts.</title>
        <authorList>
            <person name="Yue J.X."/>
            <person name="Li J."/>
            <person name="Aigrain L."/>
            <person name="Hallin J."/>
            <person name="Persson K."/>
            <person name="Oliver K."/>
            <person name="Bergstrom A."/>
            <person name="Coupland P."/>
            <person name="Warringer J."/>
            <person name="Lagomarsino M.C."/>
            <person name="Fischer G."/>
            <person name="Durbin R."/>
            <person name="Liti G."/>
        </authorList>
    </citation>
    <scope>NUCLEOTIDE SEQUENCE</scope>
    <source>
        <strain evidence="1">CBS432</strain>
    </source>
</reference>
<dbReference type="PANTHER" id="PTHR28139:SF1">
    <property type="entry name" value="UPF0768 PROTEIN YBL029C-A"/>
    <property type="match status" value="1"/>
</dbReference>